<gene>
    <name evidence="2" type="ORF">D3H65_28475</name>
</gene>
<sequence>MKATKRTGVSLLAILLTCCLQAQNNYPLNIVAKTNHPREVQTKEQLIRLMNVYDLSKWTFTKTVNIENGFNVVPHSHPVLTLNTRHLRDDELLLATYIHEQLHWFIDTAAGSKAAFNEIKALYPHPPEALPQSSGDSTSTWYHILICYLEYRALVQLIGELKTFQVISFWQQDHYTWIYKEVWENNQKLEGIIQKHRLIP</sequence>
<dbReference type="RefSeq" id="WP_119053550.1">
    <property type="nucleotide sequence ID" value="NZ_CP032157.1"/>
</dbReference>
<dbReference type="AlphaFoldDB" id="A0A3B7MUU4"/>
<name>A0A3B7MUU4_9BACT</name>
<evidence type="ECO:0000313" key="2">
    <source>
        <dbReference type="EMBL" id="AXY77677.1"/>
    </source>
</evidence>
<organism evidence="2 3">
    <name type="scientific">Paraflavitalea soli</name>
    <dbReference type="NCBI Taxonomy" id="2315862"/>
    <lineage>
        <taxon>Bacteria</taxon>
        <taxon>Pseudomonadati</taxon>
        <taxon>Bacteroidota</taxon>
        <taxon>Chitinophagia</taxon>
        <taxon>Chitinophagales</taxon>
        <taxon>Chitinophagaceae</taxon>
        <taxon>Paraflavitalea</taxon>
    </lineage>
</organism>
<keyword evidence="1" id="KW-0732">Signal</keyword>
<proteinExistence type="predicted"/>
<reference evidence="2 3" key="1">
    <citation type="submission" date="2018-09" db="EMBL/GenBank/DDBJ databases">
        <title>Genome sequencing of strain 6GH32-13.</title>
        <authorList>
            <person name="Weon H.-Y."/>
            <person name="Heo J."/>
            <person name="Kwon S.-W."/>
        </authorList>
    </citation>
    <scope>NUCLEOTIDE SEQUENCE [LARGE SCALE GENOMIC DNA]</scope>
    <source>
        <strain evidence="2 3">5GH32-13</strain>
    </source>
</reference>
<accession>A0A3B7MUU4</accession>
<feature type="signal peptide" evidence="1">
    <location>
        <begin position="1"/>
        <end position="22"/>
    </location>
</feature>
<evidence type="ECO:0000256" key="1">
    <source>
        <dbReference type="SAM" id="SignalP"/>
    </source>
</evidence>
<dbReference type="KEGG" id="pseg:D3H65_28475"/>
<dbReference type="Proteomes" id="UP000263900">
    <property type="component" value="Chromosome"/>
</dbReference>
<dbReference type="OrthoDB" id="5195461at2"/>
<keyword evidence="3" id="KW-1185">Reference proteome</keyword>
<dbReference type="EMBL" id="CP032157">
    <property type="protein sequence ID" value="AXY77677.1"/>
    <property type="molecule type" value="Genomic_DNA"/>
</dbReference>
<feature type="chain" id="PRO_5017702301" evidence="1">
    <location>
        <begin position="23"/>
        <end position="200"/>
    </location>
</feature>
<protein>
    <submittedName>
        <fullName evidence="2">Uncharacterized protein</fullName>
    </submittedName>
</protein>
<evidence type="ECO:0000313" key="3">
    <source>
        <dbReference type="Proteomes" id="UP000263900"/>
    </source>
</evidence>